<reference evidence="1 2" key="1">
    <citation type="submission" date="2024-01" db="EMBL/GenBank/DDBJ databases">
        <title>A draft genome for a cacao thread blight-causing isolate of Paramarasmius palmivorus.</title>
        <authorList>
            <person name="Baruah I.K."/>
            <person name="Bukari Y."/>
            <person name="Amoako-Attah I."/>
            <person name="Meinhardt L.W."/>
            <person name="Bailey B.A."/>
            <person name="Cohen S.P."/>
        </authorList>
    </citation>
    <scope>NUCLEOTIDE SEQUENCE [LARGE SCALE GENOMIC DNA]</scope>
    <source>
        <strain evidence="1 2">GH-12</strain>
    </source>
</reference>
<comment type="caution">
    <text evidence="1">The sequence shown here is derived from an EMBL/GenBank/DDBJ whole genome shotgun (WGS) entry which is preliminary data.</text>
</comment>
<name>A0AAW0EGG0_9AGAR</name>
<evidence type="ECO:0000313" key="1">
    <source>
        <dbReference type="EMBL" id="KAK7062552.1"/>
    </source>
</evidence>
<dbReference type="Proteomes" id="UP001383192">
    <property type="component" value="Unassembled WGS sequence"/>
</dbReference>
<evidence type="ECO:0000313" key="2">
    <source>
        <dbReference type="Proteomes" id="UP001383192"/>
    </source>
</evidence>
<keyword evidence="2" id="KW-1185">Reference proteome</keyword>
<proteinExistence type="predicted"/>
<gene>
    <name evidence="1" type="ORF">VNI00_000040</name>
</gene>
<sequence length="304" mass="34167">MPRVFLLAGFPSAFVRLPHPYRDLTPYSFAPFSALDILYLSRDPFRPRPTETSIYLRSPLSQFDNQTTLGKIDLMDIDYKEQDFTDPVDAFGGIELTLLNLRNASVLGSQLGAIGIGYNGLTKQMFSIRYFYEEAVSIGFTDAFSSLPVTMVVHRRDAALAWTELIDYLVDVKNGSATPRIPDRYRSSHGPFTPSRFASYARPFYVDFVQKDSCADYVLFHKGSKKPVAVVNGYIKYGNMLKTSIAGPVSWASVARREVLSLDEIVSDRLDEWVCDGRLVAEYWVNFPEILMGCKSVAGGWVDV</sequence>
<dbReference type="AlphaFoldDB" id="A0AAW0EGG0"/>
<protein>
    <submittedName>
        <fullName evidence="1">Uncharacterized protein</fullName>
    </submittedName>
</protein>
<accession>A0AAW0EGG0</accession>
<organism evidence="1 2">
    <name type="scientific">Paramarasmius palmivorus</name>
    <dbReference type="NCBI Taxonomy" id="297713"/>
    <lineage>
        <taxon>Eukaryota</taxon>
        <taxon>Fungi</taxon>
        <taxon>Dikarya</taxon>
        <taxon>Basidiomycota</taxon>
        <taxon>Agaricomycotina</taxon>
        <taxon>Agaricomycetes</taxon>
        <taxon>Agaricomycetidae</taxon>
        <taxon>Agaricales</taxon>
        <taxon>Marasmiineae</taxon>
        <taxon>Marasmiaceae</taxon>
        <taxon>Paramarasmius</taxon>
    </lineage>
</organism>
<dbReference type="EMBL" id="JAYKXP010000001">
    <property type="protein sequence ID" value="KAK7062552.1"/>
    <property type="molecule type" value="Genomic_DNA"/>
</dbReference>